<keyword evidence="2" id="KW-1185">Reference proteome</keyword>
<gene>
    <name evidence="1" type="ORF">AAHA92_20310</name>
</gene>
<name>A0ABD1GGT2_SALDI</name>
<evidence type="ECO:0000313" key="1">
    <source>
        <dbReference type="EMBL" id="KAL1543321.1"/>
    </source>
</evidence>
<accession>A0ABD1GGT2</accession>
<evidence type="ECO:0000313" key="2">
    <source>
        <dbReference type="Proteomes" id="UP001567538"/>
    </source>
</evidence>
<reference evidence="1 2" key="1">
    <citation type="submission" date="2024-06" db="EMBL/GenBank/DDBJ databases">
        <title>A chromosome level genome sequence of Diviner's sage (Salvia divinorum).</title>
        <authorList>
            <person name="Ford S.A."/>
            <person name="Ro D.-K."/>
            <person name="Ness R.W."/>
            <person name="Phillips M.A."/>
        </authorList>
    </citation>
    <scope>NUCLEOTIDE SEQUENCE [LARGE SCALE GENOMIC DNA]</scope>
    <source>
        <strain evidence="1">SAF-2024a</strain>
        <tissue evidence="1">Leaf</tissue>
    </source>
</reference>
<dbReference type="Proteomes" id="UP001567538">
    <property type="component" value="Unassembled WGS sequence"/>
</dbReference>
<comment type="caution">
    <text evidence="1">The sequence shown here is derived from an EMBL/GenBank/DDBJ whole genome shotgun (WGS) entry which is preliminary data.</text>
</comment>
<protein>
    <submittedName>
        <fullName evidence="1">Uncharacterized protein</fullName>
    </submittedName>
</protein>
<dbReference type="AlphaFoldDB" id="A0ABD1GGT2"/>
<sequence length="83" mass="9299">MEHEESALLVLDPWYSCFALYTDSRTLTNGGVTKSRPANIIENRALDMPEFLPGPVNYCNRTLNLEHRKVCVESSISSLRGGL</sequence>
<organism evidence="1 2">
    <name type="scientific">Salvia divinorum</name>
    <name type="common">Maria pastora</name>
    <name type="synonym">Diviner's sage</name>
    <dbReference type="NCBI Taxonomy" id="28513"/>
    <lineage>
        <taxon>Eukaryota</taxon>
        <taxon>Viridiplantae</taxon>
        <taxon>Streptophyta</taxon>
        <taxon>Embryophyta</taxon>
        <taxon>Tracheophyta</taxon>
        <taxon>Spermatophyta</taxon>
        <taxon>Magnoliopsida</taxon>
        <taxon>eudicotyledons</taxon>
        <taxon>Gunneridae</taxon>
        <taxon>Pentapetalae</taxon>
        <taxon>asterids</taxon>
        <taxon>lamiids</taxon>
        <taxon>Lamiales</taxon>
        <taxon>Lamiaceae</taxon>
        <taxon>Nepetoideae</taxon>
        <taxon>Mentheae</taxon>
        <taxon>Salviinae</taxon>
        <taxon>Salvia</taxon>
        <taxon>Salvia subgen. Calosphace</taxon>
    </lineage>
</organism>
<dbReference type="EMBL" id="JBEAFC010000008">
    <property type="protein sequence ID" value="KAL1543321.1"/>
    <property type="molecule type" value="Genomic_DNA"/>
</dbReference>
<proteinExistence type="predicted"/>